<evidence type="ECO:0000256" key="5">
    <source>
        <dbReference type="HAMAP-Rule" id="MF_00527"/>
    </source>
</evidence>
<dbReference type="CDD" id="cd00540">
    <property type="entry name" value="AAG"/>
    <property type="match status" value="1"/>
</dbReference>
<feature type="region of interest" description="Disordered" evidence="6">
    <location>
        <begin position="148"/>
        <end position="187"/>
    </location>
</feature>
<dbReference type="STRING" id="1276920.ADIAG_03320"/>
<evidence type="ECO:0000256" key="4">
    <source>
        <dbReference type="ARBA" id="ARBA00023204"/>
    </source>
</evidence>
<keyword evidence="8" id="KW-1185">Reference proteome</keyword>
<evidence type="ECO:0000313" key="7">
    <source>
        <dbReference type="EMBL" id="EMQ97525.1"/>
    </source>
</evidence>
<keyword evidence="4 5" id="KW-0234">DNA repair</keyword>
<dbReference type="Gene3D" id="3.10.300.10">
    <property type="entry name" value="Methylpurine-DNA glycosylase (MPG)"/>
    <property type="match status" value="1"/>
</dbReference>
<dbReference type="PANTHER" id="PTHR10429">
    <property type="entry name" value="DNA-3-METHYLADENINE GLYCOSYLASE"/>
    <property type="match status" value="1"/>
</dbReference>
<keyword evidence="3 5" id="KW-0378">Hydrolase</keyword>
<dbReference type="Pfam" id="PF02245">
    <property type="entry name" value="Pur_DNA_glyco"/>
    <property type="match status" value="1"/>
</dbReference>
<dbReference type="InterPro" id="IPR003180">
    <property type="entry name" value="MPG"/>
</dbReference>
<dbReference type="PATRIC" id="fig|1276920.7.peg.3326"/>
<dbReference type="InterPro" id="IPR036995">
    <property type="entry name" value="MPG_sf"/>
</dbReference>
<dbReference type="eggNOG" id="COG2094">
    <property type="taxonomic scope" value="Bacteria"/>
</dbReference>
<comment type="caution">
    <text evidence="7">The sequence shown here is derived from an EMBL/GenBank/DDBJ whole genome shotgun (WGS) entry which is preliminary data.</text>
</comment>
<dbReference type="GO" id="GO:0003905">
    <property type="term" value="F:alkylbase DNA N-glycosylase activity"/>
    <property type="evidence" value="ECO:0007669"/>
    <property type="project" value="InterPro"/>
</dbReference>
<dbReference type="PANTHER" id="PTHR10429:SF0">
    <property type="entry name" value="DNA-3-METHYLADENINE GLYCOSYLASE"/>
    <property type="match status" value="1"/>
</dbReference>
<evidence type="ECO:0000256" key="1">
    <source>
        <dbReference type="ARBA" id="ARBA00009232"/>
    </source>
</evidence>
<comment type="similarity">
    <text evidence="1 5">Belongs to the DNA glycosylase MPG family.</text>
</comment>
<name>M7MRF6_9MICC</name>
<evidence type="ECO:0000313" key="8">
    <source>
        <dbReference type="Proteomes" id="UP000012015"/>
    </source>
</evidence>
<dbReference type="EC" id="3.2.2.-" evidence="5"/>
<proteinExistence type="inferred from homology"/>
<reference evidence="7 8" key="1">
    <citation type="journal article" date="2013" name="Genome Announc.">
        <title>Draft Genome Sequence of Arthrobacter gangotriensis Strain Lz1yT, Isolated from a Penguin Rookery Soil Sample Collected in Antarctica, near the Indian Station Dakshin Gangotri.</title>
        <authorList>
            <person name="Shivaji S."/>
            <person name="Ara S."/>
            <person name="Bandi S."/>
            <person name="Singh A."/>
            <person name="Kumar Pinnaka A."/>
        </authorList>
    </citation>
    <scope>NUCLEOTIDE SEQUENCE [LARGE SCALE GENOMIC DNA]</scope>
    <source>
        <strain evidence="7 8">Lz1y</strain>
    </source>
</reference>
<dbReference type="InterPro" id="IPR011034">
    <property type="entry name" value="Formyl_transferase-like_C_sf"/>
</dbReference>
<dbReference type="NCBIfam" id="NF002003">
    <property type="entry name" value="PRK00802.1-3"/>
    <property type="match status" value="1"/>
</dbReference>
<evidence type="ECO:0000256" key="6">
    <source>
        <dbReference type="SAM" id="MobiDB-lite"/>
    </source>
</evidence>
<sequence>MTDSNHEGLLSLRSVDLAAHLLGARVSSHIDGQLVIVRVTEVEAYDGSSDPGSHAYRGRTARNSGLFGAPGTAYVYFTYGMHFCLNVVCGADGAASAVLLRAGEVISGREAVLERRGHPRTAESKLLSGPARLAQGLGLTLANNLSTFREGTAQPPGPSLGLEGLAEDPLDHQRGPRTGVSGRGGSDEFPWRFWLPGEPSVSTYRKAALRKPRVRTD</sequence>
<keyword evidence="7" id="KW-0326">Glycosidase</keyword>
<evidence type="ECO:0000256" key="3">
    <source>
        <dbReference type="ARBA" id="ARBA00022801"/>
    </source>
</evidence>
<dbReference type="RefSeq" id="WP_007272487.1">
    <property type="nucleotide sequence ID" value="NZ_AOCK01000010.1"/>
</dbReference>
<dbReference type="NCBIfam" id="TIGR00567">
    <property type="entry name" value="3mg"/>
    <property type="match status" value="1"/>
</dbReference>
<dbReference type="GO" id="GO:0003677">
    <property type="term" value="F:DNA binding"/>
    <property type="evidence" value="ECO:0007669"/>
    <property type="project" value="InterPro"/>
</dbReference>
<accession>M7MRF6</accession>
<dbReference type="EMBL" id="AOCK01000010">
    <property type="protein sequence ID" value="EMQ97525.1"/>
    <property type="molecule type" value="Genomic_DNA"/>
</dbReference>
<dbReference type="HAMAP" id="MF_00527">
    <property type="entry name" value="3MGH"/>
    <property type="match status" value="1"/>
</dbReference>
<protein>
    <recommendedName>
        <fullName evidence="5">Putative 3-methyladenine DNA glycosylase</fullName>
        <ecNumber evidence="5">3.2.2.-</ecNumber>
    </recommendedName>
</protein>
<dbReference type="SUPFAM" id="SSF50486">
    <property type="entry name" value="FMT C-terminal domain-like"/>
    <property type="match status" value="1"/>
</dbReference>
<dbReference type="Proteomes" id="UP000012015">
    <property type="component" value="Unassembled WGS sequence"/>
</dbReference>
<keyword evidence="2 5" id="KW-0227">DNA damage</keyword>
<organism evidence="7 8">
    <name type="scientific">Paeniglutamicibacter gangotriensis Lz1y</name>
    <dbReference type="NCBI Taxonomy" id="1276920"/>
    <lineage>
        <taxon>Bacteria</taxon>
        <taxon>Bacillati</taxon>
        <taxon>Actinomycetota</taxon>
        <taxon>Actinomycetes</taxon>
        <taxon>Micrococcales</taxon>
        <taxon>Micrococcaceae</taxon>
        <taxon>Paeniglutamicibacter</taxon>
    </lineage>
</organism>
<dbReference type="GO" id="GO:0006284">
    <property type="term" value="P:base-excision repair"/>
    <property type="evidence" value="ECO:0007669"/>
    <property type="project" value="InterPro"/>
</dbReference>
<evidence type="ECO:0000256" key="2">
    <source>
        <dbReference type="ARBA" id="ARBA00022763"/>
    </source>
</evidence>
<dbReference type="AlphaFoldDB" id="M7MRF6"/>
<gene>
    <name evidence="7" type="ORF">ADIAG_03320</name>
</gene>